<dbReference type="Gene3D" id="1.10.150.240">
    <property type="entry name" value="Putative phosphatase, domain 2"/>
    <property type="match status" value="1"/>
</dbReference>
<name>A0A0R2LAR9_9LACO</name>
<proteinExistence type="inferred from homology"/>
<dbReference type="Proteomes" id="UP000051886">
    <property type="component" value="Unassembled WGS sequence"/>
</dbReference>
<dbReference type="InterPro" id="IPR036412">
    <property type="entry name" value="HAD-like_sf"/>
</dbReference>
<dbReference type="AlphaFoldDB" id="A0A0R2LAR9"/>
<reference evidence="6 7" key="1">
    <citation type="journal article" date="2015" name="Genome Announc.">
        <title>Expanding the biotechnology potential of lactobacilli through comparative genomics of 213 strains and associated genera.</title>
        <authorList>
            <person name="Sun Z."/>
            <person name="Harris H.M."/>
            <person name="McCann A."/>
            <person name="Guo C."/>
            <person name="Argimon S."/>
            <person name="Zhang W."/>
            <person name="Yang X."/>
            <person name="Jeffery I.B."/>
            <person name="Cooney J.C."/>
            <person name="Kagawa T.F."/>
            <person name="Liu W."/>
            <person name="Song Y."/>
            <person name="Salvetti E."/>
            <person name="Wrobel A."/>
            <person name="Rasinkangas P."/>
            <person name="Parkhill J."/>
            <person name="Rea M.C."/>
            <person name="O'Sullivan O."/>
            <person name="Ritari J."/>
            <person name="Douillard F.P."/>
            <person name="Paul Ross R."/>
            <person name="Yang R."/>
            <person name="Briner A.E."/>
            <person name="Felis G.E."/>
            <person name="de Vos W.M."/>
            <person name="Barrangou R."/>
            <person name="Klaenhammer T.R."/>
            <person name="Caufield P.W."/>
            <person name="Cui Y."/>
            <person name="Zhang H."/>
            <person name="O'Toole P.W."/>
        </authorList>
    </citation>
    <scope>NUCLEOTIDE SEQUENCE [LARGE SCALE GENOMIC DNA]</scope>
    <source>
        <strain evidence="6 7">NBRC 103219</strain>
    </source>
</reference>
<dbReference type="Pfam" id="PF13419">
    <property type="entry name" value="HAD_2"/>
    <property type="match status" value="1"/>
</dbReference>
<dbReference type="RefSeq" id="WP_017867563.1">
    <property type="nucleotide sequence ID" value="NZ_BJYB01000020.1"/>
</dbReference>
<comment type="cofactor">
    <cofactor evidence="1">
        <name>Mg(2+)</name>
        <dbReference type="ChEBI" id="CHEBI:18420"/>
    </cofactor>
</comment>
<comment type="similarity">
    <text evidence="2">Belongs to the HAD-like hydrolase superfamily. CbbY/CbbZ/Gph/YieH family.</text>
</comment>
<dbReference type="InterPro" id="IPR051600">
    <property type="entry name" value="Beta-PGM-like"/>
</dbReference>
<dbReference type="GO" id="GO:0016787">
    <property type="term" value="F:hydrolase activity"/>
    <property type="evidence" value="ECO:0007669"/>
    <property type="project" value="UniProtKB-KW"/>
</dbReference>
<evidence type="ECO:0000256" key="2">
    <source>
        <dbReference type="ARBA" id="ARBA00006171"/>
    </source>
</evidence>
<dbReference type="SFLD" id="SFLDG01129">
    <property type="entry name" value="C1.5:_HAD__Beta-PGM__Phosphata"/>
    <property type="match status" value="1"/>
</dbReference>
<dbReference type="PANTHER" id="PTHR46193:SF18">
    <property type="entry name" value="HEXITOL PHOSPHATASE B"/>
    <property type="match status" value="1"/>
</dbReference>
<dbReference type="InterPro" id="IPR006439">
    <property type="entry name" value="HAD-SF_hydro_IA"/>
</dbReference>
<sequence length="219" mass="24855">MMGGGIISKAGYIFDMDGVLVASEEYYFSIRMKFLREMNLPIYYSDINDYVGVDPKEEWEMMIPDPQQRTKLLPVFESFWEKHPIDYRKCLNDQVPEFLTDLRKMGKRVALVSVGTNAEVNQMLTQCQLSPYFDVVLTGEDVTYSKPAPDIYLQALSALDLKAGECVVIEDSQVGIKAAKAAKIETWAIQDPRLQIDQSQADRIFGGFGSIRDQLERSS</sequence>
<dbReference type="SFLD" id="SFLDS00003">
    <property type="entry name" value="Haloacid_Dehalogenase"/>
    <property type="match status" value="1"/>
</dbReference>
<dbReference type="SFLD" id="SFLDG01135">
    <property type="entry name" value="C1.5.6:_HAD__Beta-PGM__Phospha"/>
    <property type="match status" value="1"/>
</dbReference>
<dbReference type="InterPro" id="IPR041492">
    <property type="entry name" value="HAD_2"/>
</dbReference>
<evidence type="ECO:0000256" key="3">
    <source>
        <dbReference type="ARBA" id="ARBA00022723"/>
    </source>
</evidence>
<evidence type="ECO:0000256" key="1">
    <source>
        <dbReference type="ARBA" id="ARBA00001946"/>
    </source>
</evidence>
<dbReference type="EMBL" id="JQCN01000036">
    <property type="protein sequence ID" value="KRN98990.1"/>
    <property type="molecule type" value="Genomic_DNA"/>
</dbReference>
<dbReference type="Gene3D" id="3.40.50.1000">
    <property type="entry name" value="HAD superfamily/HAD-like"/>
    <property type="match status" value="1"/>
</dbReference>
<keyword evidence="3" id="KW-0479">Metal-binding</keyword>
<comment type="caution">
    <text evidence="6">The sequence shown here is derived from an EMBL/GenBank/DDBJ whole genome shotgun (WGS) entry which is preliminary data.</text>
</comment>
<dbReference type="PRINTS" id="PR00413">
    <property type="entry name" value="HADHALOGNASE"/>
</dbReference>
<dbReference type="STRING" id="449659.IV66_GL001687"/>
<dbReference type="GO" id="GO:0046872">
    <property type="term" value="F:metal ion binding"/>
    <property type="evidence" value="ECO:0007669"/>
    <property type="project" value="UniProtKB-KW"/>
</dbReference>
<gene>
    <name evidence="6" type="ORF">IV66_GL001687</name>
</gene>
<evidence type="ECO:0000313" key="6">
    <source>
        <dbReference type="EMBL" id="KRN98990.1"/>
    </source>
</evidence>
<dbReference type="PATRIC" id="fig|449659.4.peg.1721"/>
<accession>A0A0R2LAR9</accession>
<protein>
    <submittedName>
        <fullName evidence="6">HAD superfamily hydrolase</fullName>
    </submittedName>
</protein>
<dbReference type="InterPro" id="IPR023214">
    <property type="entry name" value="HAD_sf"/>
</dbReference>
<evidence type="ECO:0000313" key="7">
    <source>
        <dbReference type="Proteomes" id="UP000051886"/>
    </source>
</evidence>
<keyword evidence="5" id="KW-0119">Carbohydrate metabolism</keyword>
<keyword evidence="7" id="KW-1185">Reference proteome</keyword>
<dbReference type="OrthoDB" id="9797743at2"/>
<dbReference type="PANTHER" id="PTHR46193">
    <property type="entry name" value="6-PHOSPHOGLUCONATE PHOSPHATASE"/>
    <property type="match status" value="1"/>
</dbReference>
<evidence type="ECO:0000256" key="5">
    <source>
        <dbReference type="ARBA" id="ARBA00023277"/>
    </source>
</evidence>
<dbReference type="InterPro" id="IPR023198">
    <property type="entry name" value="PGP-like_dom2"/>
</dbReference>
<keyword evidence="6" id="KW-0378">Hydrolase</keyword>
<evidence type="ECO:0000256" key="4">
    <source>
        <dbReference type="ARBA" id="ARBA00022842"/>
    </source>
</evidence>
<organism evidence="6 7">
    <name type="scientific">Ligilactobacillus pobuzihii</name>
    <dbReference type="NCBI Taxonomy" id="449659"/>
    <lineage>
        <taxon>Bacteria</taxon>
        <taxon>Bacillati</taxon>
        <taxon>Bacillota</taxon>
        <taxon>Bacilli</taxon>
        <taxon>Lactobacillales</taxon>
        <taxon>Lactobacillaceae</taxon>
        <taxon>Ligilactobacillus</taxon>
    </lineage>
</organism>
<dbReference type="NCBIfam" id="TIGR01509">
    <property type="entry name" value="HAD-SF-IA-v3"/>
    <property type="match status" value="1"/>
</dbReference>
<dbReference type="SUPFAM" id="SSF56784">
    <property type="entry name" value="HAD-like"/>
    <property type="match status" value="1"/>
</dbReference>
<keyword evidence="4" id="KW-0460">Magnesium</keyword>